<dbReference type="VEuPathDB" id="FungiDB:SJAG_01661"/>
<comment type="pathway">
    <text evidence="1 8">Purine metabolism; IMP biosynthesis via de novo pathway; N(1)-(5-phospho-D-ribosyl)glycinamide from 5-phospho-alpha-D-ribose 1-diphosphate: step 1/2.</text>
</comment>
<keyword evidence="10" id="KW-0479">Metal-binding</keyword>
<dbReference type="GeneID" id="7049829"/>
<keyword evidence="5 8" id="KW-0808">Transferase</keyword>
<dbReference type="UniPathway" id="UPA00074">
    <property type="reaction ID" value="UER00124"/>
</dbReference>
<dbReference type="Gene3D" id="3.40.50.2020">
    <property type="match status" value="1"/>
</dbReference>
<dbReference type="PANTHER" id="PTHR11907">
    <property type="entry name" value="AMIDOPHOSPHORIBOSYLTRANSFERASE"/>
    <property type="match status" value="1"/>
</dbReference>
<sequence length="527" mass="58672">MCGILGLMLADPKGHACPELYEGLYSLQHRGQDAAGIVTAGKRGRFYQCKGNGMVSDVFSQPQLRNLVGRMGVAHVRYPTAGSCANSEAQPFYVNSPYGLVLAHNGNIINGEELKHFLDVEAHRHVNTGSDSELLLNIFANELQRLDKFRLAEDDIFEALRGVYDRVNGGYACVAMIAGFGILGFRDPNGIRPLVIGERDTPFGKDYMFASESVVFNQFGYRKFRDVAPGECIFIRQANREDMLDGNTGPQMFCKQIVPCKRFTPDIFEYVYFARPDSVIDGLSVYQSRLNMGKTLAQTIIDRFGPDYKSKIDAVIPVPDSARTSALQLAQSADLPYVEAFIKNRYIGRTFIMPGQQIRRKSVRRKLNVQPQEFNGKNVLLVDDSIVRGTTSKEIVQMARESGARNVYLASCAPMITHPHIYGIDLADCKDLVAYGKTEEEVAAVIKADGVIYQKLEDLIASCSTDKLKNFEVGLFTGVYTTGASSEYLVHLERLRVANQRARRNSFAEDEERDVPEDVAMINVSSD</sequence>
<dbReference type="eggNOG" id="KOG0572">
    <property type="taxonomic scope" value="Eukaryota"/>
</dbReference>
<dbReference type="InterPro" id="IPR005854">
    <property type="entry name" value="PurF"/>
</dbReference>
<dbReference type="InterPro" id="IPR000836">
    <property type="entry name" value="PRTase_dom"/>
</dbReference>
<gene>
    <name evidence="13" type="primary">ade4</name>
    <name evidence="12" type="ORF">SJAG_01661</name>
</gene>
<dbReference type="CDD" id="cd06223">
    <property type="entry name" value="PRTases_typeI"/>
    <property type="match status" value="1"/>
</dbReference>
<dbReference type="OMA" id="IRHFGVK"/>
<feature type="binding site" evidence="10">
    <location>
        <position position="321"/>
    </location>
    <ligand>
        <name>Mg(2+)</name>
        <dbReference type="ChEBI" id="CHEBI:18420"/>
    </ligand>
</feature>
<evidence type="ECO:0000259" key="11">
    <source>
        <dbReference type="PROSITE" id="PS51278"/>
    </source>
</evidence>
<dbReference type="GO" id="GO:0009113">
    <property type="term" value="P:purine nucleobase biosynthetic process"/>
    <property type="evidence" value="ECO:0007669"/>
    <property type="project" value="InterPro"/>
</dbReference>
<keyword evidence="7" id="KW-0315">Glutamine amidotransferase</keyword>
<dbReference type="OrthoDB" id="191723at2759"/>
<reference evidence="12 14" key="1">
    <citation type="journal article" date="2011" name="Science">
        <title>Comparative functional genomics of the fission yeasts.</title>
        <authorList>
            <person name="Rhind N."/>
            <person name="Chen Z."/>
            <person name="Yassour M."/>
            <person name="Thompson D.A."/>
            <person name="Haas B.J."/>
            <person name="Habib N."/>
            <person name="Wapinski I."/>
            <person name="Roy S."/>
            <person name="Lin M.F."/>
            <person name="Heiman D.I."/>
            <person name="Young S.K."/>
            <person name="Furuya K."/>
            <person name="Guo Y."/>
            <person name="Pidoux A."/>
            <person name="Chen H.M."/>
            <person name="Robbertse B."/>
            <person name="Goldberg J.M."/>
            <person name="Aoki K."/>
            <person name="Bayne E.H."/>
            <person name="Berlin A.M."/>
            <person name="Desjardins C.A."/>
            <person name="Dobbs E."/>
            <person name="Dukaj L."/>
            <person name="Fan L."/>
            <person name="FitzGerald M.G."/>
            <person name="French C."/>
            <person name="Gujja S."/>
            <person name="Hansen K."/>
            <person name="Keifenheim D."/>
            <person name="Levin J.Z."/>
            <person name="Mosher R.A."/>
            <person name="Mueller C.A."/>
            <person name="Pfiffner J."/>
            <person name="Priest M."/>
            <person name="Russ C."/>
            <person name="Smialowska A."/>
            <person name="Swoboda P."/>
            <person name="Sykes S.M."/>
            <person name="Vaughn M."/>
            <person name="Vengrova S."/>
            <person name="Yoder R."/>
            <person name="Zeng Q."/>
            <person name="Allshire R."/>
            <person name="Baulcombe D."/>
            <person name="Birren B.W."/>
            <person name="Brown W."/>
            <person name="Ekwall K."/>
            <person name="Kellis M."/>
            <person name="Leatherwood J."/>
            <person name="Levin H."/>
            <person name="Margalit H."/>
            <person name="Martienssen R."/>
            <person name="Nieduszynski C.A."/>
            <person name="Spatafora J.W."/>
            <person name="Friedman N."/>
            <person name="Dalgaard J.Z."/>
            <person name="Baumann P."/>
            <person name="Niki H."/>
            <person name="Regev A."/>
            <person name="Nusbaum C."/>
        </authorList>
    </citation>
    <scope>NUCLEOTIDE SEQUENCE [LARGE SCALE GENOMIC DNA]</scope>
    <source>
        <strain evidence="14">yFS275 / FY16936</strain>
    </source>
</reference>
<dbReference type="PROSITE" id="PS51278">
    <property type="entry name" value="GATASE_TYPE_2"/>
    <property type="match status" value="1"/>
</dbReference>
<evidence type="ECO:0000313" key="13">
    <source>
        <dbReference type="JaponicusDB" id="SJAG_01661"/>
    </source>
</evidence>
<dbReference type="Pfam" id="PF00156">
    <property type="entry name" value="Pribosyltran"/>
    <property type="match status" value="1"/>
</dbReference>
<dbReference type="CDD" id="cd00715">
    <property type="entry name" value="GPATase_N"/>
    <property type="match status" value="1"/>
</dbReference>
<dbReference type="AlphaFoldDB" id="B6JYK0"/>
<evidence type="ECO:0000256" key="2">
    <source>
        <dbReference type="ARBA" id="ARBA00010138"/>
    </source>
</evidence>
<dbReference type="InterPro" id="IPR029057">
    <property type="entry name" value="PRTase-like"/>
</dbReference>
<dbReference type="EMBL" id="KE651168">
    <property type="protein sequence ID" value="EEB06618.1"/>
    <property type="molecule type" value="Genomic_DNA"/>
</dbReference>
<dbReference type="InterPro" id="IPR017932">
    <property type="entry name" value="GATase_2_dom"/>
</dbReference>
<name>B6JYK0_SCHJY</name>
<keyword evidence="14" id="KW-1185">Reference proteome</keyword>
<keyword evidence="10" id="KW-0460">Magnesium</keyword>
<dbReference type="SUPFAM" id="SSF53271">
    <property type="entry name" value="PRTase-like"/>
    <property type="match status" value="1"/>
</dbReference>
<dbReference type="GO" id="GO:0006164">
    <property type="term" value="P:purine nucleotide biosynthetic process"/>
    <property type="evidence" value="ECO:0000318"/>
    <property type="project" value="GO_Central"/>
</dbReference>
<evidence type="ECO:0000256" key="4">
    <source>
        <dbReference type="ARBA" id="ARBA00022676"/>
    </source>
</evidence>
<dbReference type="Pfam" id="PF13522">
    <property type="entry name" value="GATase_6"/>
    <property type="match status" value="1"/>
</dbReference>
<dbReference type="PIRSF" id="PIRSF000485">
    <property type="entry name" value="Amd_phspho_trans"/>
    <property type="match status" value="1"/>
</dbReference>
<evidence type="ECO:0000256" key="1">
    <source>
        <dbReference type="ARBA" id="ARBA00005209"/>
    </source>
</evidence>
<comment type="similarity">
    <text evidence="2 8">In the C-terminal section; belongs to the purine/pyrimidine phosphoribosyltransferase family.</text>
</comment>
<feature type="binding site" evidence="10">
    <location>
        <position position="384"/>
    </location>
    <ligand>
        <name>Mg(2+)</name>
        <dbReference type="ChEBI" id="CHEBI:18420"/>
    </ligand>
</feature>
<evidence type="ECO:0000256" key="6">
    <source>
        <dbReference type="ARBA" id="ARBA00022755"/>
    </source>
</evidence>
<evidence type="ECO:0000256" key="3">
    <source>
        <dbReference type="ARBA" id="ARBA00011941"/>
    </source>
</evidence>
<dbReference type="NCBIfam" id="TIGR01134">
    <property type="entry name" value="purF"/>
    <property type="match status" value="1"/>
</dbReference>
<evidence type="ECO:0000313" key="12">
    <source>
        <dbReference type="EMBL" id="EEB06618.1"/>
    </source>
</evidence>
<dbReference type="HOGENOM" id="CLU_022389_2_1_1"/>
<evidence type="ECO:0000256" key="8">
    <source>
        <dbReference type="PIRNR" id="PIRNR000485"/>
    </source>
</evidence>
<protein>
    <recommendedName>
        <fullName evidence="3 8">Amidophosphoribosyltransferase</fullName>
        <shortName evidence="8">ATase</shortName>
        <ecNumber evidence="3 8">2.4.2.14</ecNumber>
    </recommendedName>
    <alternativeName>
        <fullName evidence="8">Glutamine phosphoribosylpyrophosphate amidotransferase</fullName>
    </alternativeName>
</protein>
<evidence type="ECO:0000256" key="9">
    <source>
        <dbReference type="PIRSR" id="PIRSR000485-1"/>
    </source>
</evidence>
<dbReference type="InterPro" id="IPR035584">
    <property type="entry name" value="PurF_N"/>
</dbReference>
<feature type="active site" description="Nucleophile" evidence="9">
    <location>
        <position position="2"/>
    </location>
</feature>
<dbReference type="RefSeq" id="XP_002172911.1">
    <property type="nucleotide sequence ID" value="XM_002172875.2"/>
</dbReference>
<keyword evidence="6 8" id="KW-0658">Purine biosynthesis</keyword>
<feature type="binding site" evidence="10">
    <location>
        <position position="383"/>
    </location>
    <ligand>
        <name>Mg(2+)</name>
        <dbReference type="ChEBI" id="CHEBI:18420"/>
    </ligand>
</feature>
<evidence type="ECO:0000256" key="10">
    <source>
        <dbReference type="PIRSR" id="PIRSR000485-2"/>
    </source>
</evidence>
<dbReference type="EC" id="2.4.2.14" evidence="3 8"/>
<dbReference type="GO" id="GO:0006189">
    <property type="term" value="P:'de novo' IMP biosynthetic process"/>
    <property type="evidence" value="ECO:0007669"/>
    <property type="project" value="UniProtKB-UniPathway"/>
</dbReference>
<dbReference type="InterPro" id="IPR029055">
    <property type="entry name" value="Ntn_hydrolases_N"/>
</dbReference>
<dbReference type="GO" id="GO:0004044">
    <property type="term" value="F:amidophosphoribosyltransferase activity"/>
    <property type="evidence" value="ECO:0000318"/>
    <property type="project" value="GO_Central"/>
</dbReference>
<comment type="cofactor">
    <cofactor evidence="10">
        <name>Mg(2+)</name>
        <dbReference type="ChEBI" id="CHEBI:18420"/>
    </cofactor>
    <text evidence="10">Binds 1 Mg(2+) ion per subunit.</text>
</comment>
<dbReference type="MEROPS" id="C44.001"/>
<dbReference type="STRING" id="402676.B6JYK0"/>
<dbReference type="Gene3D" id="3.60.20.10">
    <property type="entry name" value="Glutamine Phosphoribosylpyrophosphate, subunit 1, domain 1"/>
    <property type="match status" value="1"/>
</dbReference>
<evidence type="ECO:0000256" key="5">
    <source>
        <dbReference type="ARBA" id="ARBA00022679"/>
    </source>
</evidence>
<keyword evidence="4 8" id="KW-0328">Glycosyltransferase</keyword>
<dbReference type="JaponicusDB" id="SJAG_01661">
    <property type="gene designation" value="ade4"/>
</dbReference>
<dbReference type="GO" id="GO:0046083">
    <property type="term" value="P:adenine metabolic process"/>
    <property type="evidence" value="ECO:0007669"/>
    <property type="project" value="EnsemblFungi"/>
</dbReference>
<dbReference type="HAMAP" id="MF_01931">
    <property type="entry name" value="PurF"/>
    <property type="match status" value="1"/>
</dbReference>
<dbReference type="GO" id="GO:0005737">
    <property type="term" value="C:cytoplasm"/>
    <property type="evidence" value="ECO:0000318"/>
    <property type="project" value="GO_Central"/>
</dbReference>
<dbReference type="SUPFAM" id="SSF56235">
    <property type="entry name" value="N-terminal nucleophile aminohydrolases (Ntn hydrolases)"/>
    <property type="match status" value="1"/>
</dbReference>
<evidence type="ECO:0000256" key="7">
    <source>
        <dbReference type="ARBA" id="ARBA00022962"/>
    </source>
</evidence>
<evidence type="ECO:0000313" key="14">
    <source>
        <dbReference type="Proteomes" id="UP000001744"/>
    </source>
</evidence>
<feature type="domain" description="Glutamine amidotransferase type-2" evidence="11">
    <location>
        <begin position="2"/>
        <end position="238"/>
    </location>
</feature>
<dbReference type="Proteomes" id="UP000001744">
    <property type="component" value="Unassembled WGS sequence"/>
</dbReference>
<proteinExistence type="inferred from homology"/>
<organism evidence="12 14">
    <name type="scientific">Schizosaccharomyces japonicus (strain yFS275 / FY16936)</name>
    <name type="common">Fission yeast</name>
    <dbReference type="NCBI Taxonomy" id="402676"/>
    <lineage>
        <taxon>Eukaryota</taxon>
        <taxon>Fungi</taxon>
        <taxon>Dikarya</taxon>
        <taxon>Ascomycota</taxon>
        <taxon>Taphrinomycotina</taxon>
        <taxon>Schizosaccharomycetes</taxon>
        <taxon>Schizosaccharomycetales</taxon>
        <taxon>Schizosaccharomycetaceae</taxon>
        <taxon>Schizosaccharomyces</taxon>
    </lineage>
</organism>
<comment type="catalytic activity">
    <reaction evidence="8">
        <text>5-phospho-beta-D-ribosylamine + L-glutamate + diphosphate = 5-phospho-alpha-D-ribose 1-diphosphate + L-glutamine + H2O</text>
        <dbReference type="Rhea" id="RHEA:14905"/>
        <dbReference type="ChEBI" id="CHEBI:15377"/>
        <dbReference type="ChEBI" id="CHEBI:29985"/>
        <dbReference type="ChEBI" id="CHEBI:33019"/>
        <dbReference type="ChEBI" id="CHEBI:58017"/>
        <dbReference type="ChEBI" id="CHEBI:58359"/>
        <dbReference type="ChEBI" id="CHEBI:58681"/>
        <dbReference type="EC" id="2.4.2.14"/>
    </reaction>
</comment>
<dbReference type="GO" id="GO:0046872">
    <property type="term" value="F:metal ion binding"/>
    <property type="evidence" value="ECO:0007669"/>
    <property type="project" value="UniProtKB-KW"/>
</dbReference>
<accession>B6JYK0</accession>